<sequence length="103" mass="12075">MQLTRSVSDESGRKDKLAEQKRAEREKHDAHKEELRRKKAEKQEETSKLKAVFRQLRTFGSSKRGEREARQAAKCEKHAETGSECEHGIWRCKICNPPLKTRR</sequence>
<proteinExistence type="predicted"/>
<name>A0ABP1G8E7_9CHLO</name>
<keyword evidence="3" id="KW-1185">Reference proteome</keyword>
<feature type="region of interest" description="Disordered" evidence="1">
    <location>
        <begin position="1"/>
        <end position="49"/>
    </location>
</feature>
<evidence type="ECO:0000256" key="1">
    <source>
        <dbReference type="SAM" id="MobiDB-lite"/>
    </source>
</evidence>
<organism evidence="2 3">
    <name type="scientific">Coccomyxa viridis</name>
    <dbReference type="NCBI Taxonomy" id="1274662"/>
    <lineage>
        <taxon>Eukaryota</taxon>
        <taxon>Viridiplantae</taxon>
        <taxon>Chlorophyta</taxon>
        <taxon>core chlorophytes</taxon>
        <taxon>Trebouxiophyceae</taxon>
        <taxon>Trebouxiophyceae incertae sedis</taxon>
        <taxon>Coccomyxaceae</taxon>
        <taxon>Coccomyxa</taxon>
    </lineage>
</organism>
<evidence type="ECO:0000313" key="3">
    <source>
        <dbReference type="Proteomes" id="UP001497392"/>
    </source>
</evidence>
<evidence type="ECO:0000313" key="2">
    <source>
        <dbReference type="EMBL" id="CAL5226923.1"/>
    </source>
</evidence>
<gene>
    <name evidence="2" type="primary">g9800</name>
    <name evidence="2" type="ORF">VP750_LOCUS8829</name>
</gene>
<dbReference type="Proteomes" id="UP001497392">
    <property type="component" value="Unassembled WGS sequence"/>
</dbReference>
<accession>A0ABP1G8E7</accession>
<protein>
    <submittedName>
        <fullName evidence="2">G9800 protein</fullName>
    </submittedName>
</protein>
<reference evidence="2 3" key="1">
    <citation type="submission" date="2024-06" db="EMBL/GenBank/DDBJ databases">
        <authorList>
            <person name="Kraege A."/>
            <person name="Thomma B."/>
        </authorList>
    </citation>
    <scope>NUCLEOTIDE SEQUENCE [LARGE SCALE GENOMIC DNA]</scope>
</reference>
<feature type="compositionally biased region" description="Basic and acidic residues" evidence="1">
    <location>
        <begin position="7"/>
        <end position="48"/>
    </location>
</feature>
<dbReference type="EMBL" id="CAXHTA020000016">
    <property type="protein sequence ID" value="CAL5226923.1"/>
    <property type="molecule type" value="Genomic_DNA"/>
</dbReference>
<comment type="caution">
    <text evidence="2">The sequence shown here is derived from an EMBL/GenBank/DDBJ whole genome shotgun (WGS) entry which is preliminary data.</text>
</comment>